<feature type="domain" description="Mub B2-like" evidence="4">
    <location>
        <begin position="697"/>
        <end position="811"/>
    </location>
</feature>
<feature type="domain" description="Mub B2-like" evidence="4">
    <location>
        <begin position="571"/>
        <end position="689"/>
    </location>
</feature>
<dbReference type="GeneID" id="82847716"/>
<dbReference type="PATRIC" id="fig|1423758.3.peg.1550"/>
<dbReference type="Pfam" id="PF04650">
    <property type="entry name" value="YSIRK_signal"/>
    <property type="match status" value="1"/>
</dbReference>
<feature type="compositionally biased region" description="Basic and acidic residues" evidence="2">
    <location>
        <begin position="1017"/>
        <end position="1028"/>
    </location>
</feature>
<gene>
    <name evidence="5" type="ORF">BN55_05265</name>
</gene>
<dbReference type="AlphaFoldDB" id="I7LAS0"/>
<dbReference type="Gene3D" id="2.60.40.4300">
    <property type="match status" value="3"/>
</dbReference>
<accession>I7LAS0</accession>
<dbReference type="eggNOG" id="COG3266">
    <property type="taxonomic scope" value="Bacteria"/>
</dbReference>
<feature type="compositionally biased region" description="Acidic residues" evidence="2">
    <location>
        <begin position="105"/>
        <end position="118"/>
    </location>
</feature>
<dbReference type="Gene3D" id="3.10.20.320">
    <property type="entry name" value="Putative peptidoglycan bound protein (lpxtg motif)"/>
    <property type="match status" value="1"/>
</dbReference>
<feature type="domain" description="Mub B2-like" evidence="4">
    <location>
        <begin position="908"/>
        <end position="1001"/>
    </location>
</feature>
<feature type="compositionally biased region" description="Polar residues" evidence="2">
    <location>
        <begin position="92"/>
        <end position="104"/>
    </location>
</feature>
<evidence type="ECO:0000313" key="5">
    <source>
        <dbReference type="EMBL" id="CCI82509.1"/>
    </source>
</evidence>
<feature type="region of interest" description="Disordered" evidence="2">
    <location>
        <begin position="883"/>
        <end position="908"/>
    </location>
</feature>
<keyword evidence="6" id="KW-1185">Reference proteome</keyword>
<feature type="region of interest" description="Disordered" evidence="2">
    <location>
        <begin position="52"/>
        <end position="118"/>
    </location>
</feature>
<evidence type="ECO:0000259" key="4">
    <source>
        <dbReference type="Pfam" id="PF17966"/>
    </source>
</evidence>
<evidence type="ECO:0000256" key="1">
    <source>
        <dbReference type="ARBA" id="ARBA00022729"/>
    </source>
</evidence>
<dbReference type="RefSeq" id="WP_008471612.1">
    <property type="nucleotide sequence ID" value="NZ_AYZP01000004.1"/>
</dbReference>
<organism evidence="5 6">
    <name type="scientific">Lactobacillus hominis DSM 23910 = CRBIP 24.179</name>
    <dbReference type="NCBI Taxonomy" id="1423758"/>
    <lineage>
        <taxon>Bacteria</taxon>
        <taxon>Bacillati</taxon>
        <taxon>Bacillota</taxon>
        <taxon>Bacilli</taxon>
        <taxon>Lactobacillales</taxon>
        <taxon>Lactobacillaceae</taxon>
        <taxon>Lactobacillus</taxon>
    </lineage>
</organism>
<dbReference type="OrthoDB" id="2330185at2"/>
<feature type="region of interest" description="Disordered" evidence="2">
    <location>
        <begin position="997"/>
        <end position="1046"/>
    </location>
</feature>
<feature type="compositionally biased region" description="Basic and acidic residues" evidence="2">
    <location>
        <begin position="889"/>
        <end position="908"/>
    </location>
</feature>
<feature type="compositionally biased region" description="Polar residues" evidence="2">
    <location>
        <begin position="1029"/>
        <end position="1039"/>
    </location>
</feature>
<dbReference type="InterPro" id="IPR005877">
    <property type="entry name" value="YSIRK_signal_dom"/>
</dbReference>
<feature type="compositionally biased region" description="Basic and acidic residues" evidence="2">
    <location>
        <begin position="63"/>
        <end position="77"/>
    </location>
</feature>
<dbReference type="NCBIfam" id="TIGR01168">
    <property type="entry name" value="YSIRK_signal"/>
    <property type="match status" value="1"/>
</dbReference>
<dbReference type="Pfam" id="PF17966">
    <property type="entry name" value="Muc_B2"/>
    <property type="match status" value="3"/>
</dbReference>
<evidence type="ECO:0000259" key="3">
    <source>
        <dbReference type="Pfam" id="PF04650"/>
    </source>
</evidence>
<dbReference type="InterPro" id="IPR041495">
    <property type="entry name" value="Mub_B2"/>
</dbReference>
<evidence type="ECO:0000256" key="2">
    <source>
        <dbReference type="SAM" id="MobiDB-lite"/>
    </source>
</evidence>
<evidence type="ECO:0000313" key="6">
    <source>
        <dbReference type="Proteomes" id="UP000009320"/>
    </source>
</evidence>
<proteinExistence type="predicted"/>
<name>I7LAS0_9LACO</name>
<comment type="caution">
    <text evidence="5">The sequence shown here is derived from an EMBL/GenBank/DDBJ whole genome shotgun (WGS) entry which is preliminary data.</text>
</comment>
<feature type="domain" description="YSIRK Gram-positive signal peptide" evidence="3">
    <location>
        <begin position="6"/>
        <end position="31"/>
    </location>
</feature>
<protein>
    <submittedName>
        <fullName evidence="5">Adhesion exoprotein</fullName>
    </submittedName>
</protein>
<reference evidence="5 6" key="1">
    <citation type="submission" date="2012-06" db="EMBL/GenBank/DDBJ databases">
        <title>Draft Genome Sequence of Lactobacillus hominis Strain CRBIP 24.179T, isolated from human intestine.</title>
        <authorList>
            <person name="Cousin S."/>
            <person name="Ma L."/>
            <person name="Bizet C."/>
            <person name="Loux V."/>
            <person name="Bouchier C."/>
            <person name="Clermont D."/>
            <person name="Creno S."/>
        </authorList>
    </citation>
    <scope>NUCLEOTIDE SEQUENCE [LARGE SCALE GENOMIC DNA]</scope>
    <source>
        <strain evidence="6">CRBIP 24.179T</strain>
    </source>
</reference>
<dbReference type="EMBL" id="CAKE01000025">
    <property type="protein sequence ID" value="CCI82509.1"/>
    <property type="molecule type" value="Genomic_DNA"/>
</dbReference>
<keyword evidence="1" id="KW-0732">Signal</keyword>
<sequence>MGKFGDRKNHYSIRKLSIGGASVLIGATIYLGGVNAQTVHAASVDGDAAEQVEKNNEVNSETADVKNADQKQGDNREVTSAVIKADSAKAVDSTNDPANKSVEASNEEPDGPEEPEDPMDLAKKEAKILPQIAIKGEVPELDPKALMNGAYIYAHQISQSSIEEGSISAKWIENPDVSKVGTVTGKAEISYKTYDDDDDGNEVTKTLDIDVPLEVRNGEAKKAGQVRNTVNFVDNDSNQVVLSHSWIGKASDDEYSSPVPGFDSAGQLLENSIKLLGYKVHSDENFGSSANINQKLYPLGYFGKKDKTVNVLVEPTDAIKNDKYGVIYDSDDESQQESEVISPSDDPYGGPLNENNMDPANFIYGLGKLPEGAVVKWTTKPVLSERDSEGNYDTEDGLPALKNPKDIAIEIDDIKGKVVKTFKGDILNKLVKRAYSNSQDGAISVGRLDAVQGAELPNAVDAFAGIETRSGDPNTDVLVENSSELKNLLKNYNFTWVIAPDMQMPGYQYAYYTVTRKDADSTNYGSAFYATDENGDDNGESLADSMDGLTGSTVNRVLVRIAPLIKPDADNPAQKTVTRTITFTGVPADKADQYQDKLQTVEFTRADEDGYIGHQNASGDGITYNNWHVVNSTAGSGSFESVATPVIKENDGSEYTATITDKFVSEVPAVKNVTATTQNSKITVKYVETKTPIKPDDKNPAQKTITRTIKVNYPEGISGDQPAPQEVKFNRKDAKGNVGYIITNADGTKTYQWNDWKAEGTNKWPAYSAPTIHGYTPNITIDGNKVYSVAEVVVDPDKTKDSIVTVNYVPNTQTGKISYIDKDKNEVGKTTLTGKTGETVAIKPVAPKGWKIVPGQNLPKTEKVTTSGIPTVNVKVEHAKVVVPPTDPKTPKDKLPDNPDKHYPTGVAKDDLNKTVKRTITVIKPDGTKIDASQTVNLTRTATVDEVTGEVTYSDWTTGSFAEYDAPEVAGYTPSQAKVESVDPVKVDYVDPKIVITYSKNPDTGNPSTDPTTPDGKTPEDKTPDDTNKTPSEIETTPQVEDKSKPVVHKLAKRTISKPNYATSRMARVQKTATRKAVKKNSRTLPQTNAKHNIAAEVAGMLSLGLTTLVVGFEEINRKKNK</sequence>
<dbReference type="Proteomes" id="UP000009320">
    <property type="component" value="Unassembled WGS sequence"/>
</dbReference>
<feature type="compositionally biased region" description="Polar residues" evidence="2">
    <location>
        <begin position="998"/>
        <end position="1012"/>
    </location>
</feature>
<dbReference type="STRING" id="1423758.FC41_GL001528"/>